<dbReference type="RefSeq" id="WP_099135293.1">
    <property type="nucleotide sequence ID" value="NZ_CAWNNJ010000108.1"/>
</dbReference>
<dbReference type="AlphaFoldDB" id="A0A2D0J3D6"/>
<dbReference type="InterPro" id="IPR036388">
    <property type="entry name" value="WH-like_DNA-bd_sf"/>
</dbReference>
<dbReference type="EMBL" id="CP072455">
    <property type="protein sequence ID" value="QTL38263.1"/>
    <property type="molecule type" value="Genomic_DNA"/>
</dbReference>
<accession>A0A2D0J3D6</accession>
<dbReference type="Proteomes" id="UP000665047">
    <property type="component" value="Chromosome"/>
</dbReference>
<dbReference type="InterPro" id="IPR036390">
    <property type="entry name" value="WH_DNA-bd_sf"/>
</dbReference>
<dbReference type="PROSITE" id="PS50995">
    <property type="entry name" value="HTH_MARR_2"/>
    <property type="match status" value="1"/>
</dbReference>
<reference evidence="2 4" key="1">
    <citation type="journal article" date="2017" name="Nat. Microbiol.">
        <title>Natural product diversity associated with the nematode symbionts Photorhabdus and Xenorhabdus.</title>
        <authorList>
            <person name="Tobias N.J."/>
            <person name="Wolff H."/>
            <person name="Djahanschiri B."/>
            <person name="Grundmann F."/>
            <person name="Kronenwerth M."/>
            <person name="Shi Y.M."/>
            <person name="Simonyi S."/>
            <person name="Grun P."/>
            <person name="Shapiro-Ilan D."/>
            <person name="Pidot S.J."/>
            <person name="Stinear T.P."/>
            <person name="Ebersberger I."/>
            <person name="Bode H.B."/>
        </authorList>
    </citation>
    <scope>NUCLEOTIDE SEQUENCE [LARGE SCALE GENOMIC DNA]</scope>
    <source>
        <strain evidence="2 4">DSM 16342</strain>
    </source>
</reference>
<dbReference type="Proteomes" id="UP000225833">
    <property type="component" value="Unassembled WGS sequence"/>
</dbReference>
<gene>
    <name evidence="3" type="ORF">HGO23_09965</name>
    <name evidence="2" type="ORF">Xbud_01318</name>
</gene>
<proteinExistence type="predicted"/>
<evidence type="ECO:0000313" key="5">
    <source>
        <dbReference type="Proteomes" id="UP000665047"/>
    </source>
</evidence>
<dbReference type="EMBL" id="NIBS01000004">
    <property type="protein sequence ID" value="PHM28721.1"/>
    <property type="molecule type" value="Genomic_DNA"/>
</dbReference>
<organism evidence="2 4">
    <name type="scientific">Xenorhabdus budapestensis</name>
    <dbReference type="NCBI Taxonomy" id="290110"/>
    <lineage>
        <taxon>Bacteria</taxon>
        <taxon>Pseudomonadati</taxon>
        <taxon>Pseudomonadota</taxon>
        <taxon>Gammaproteobacteria</taxon>
        <taxon>Enterobacterales</taxon>
        <taxon>Morganellaceae</taxon>
        <taxon>Xenorhabdus</taxon>
    </lineage>
</organism>
<sequence>MKEMNRTPAGAALSASALNLFRVASSLLTEGNRLVANIGLTSARWQVLGTIVSAENPQPVAWLARDMGMNRQNVQRLINELEKEGLVEFVQNPHHKRAYLVVLTENGRKAFSHAMALEAPWMNRLAEGISLEDIHTMNHVLKILRSRLNEEVTEE</sequence>
<dbReference type="Pfam" id="PF12802">
    <property type="entry name" value="MarR_2"/>
    <property type="match status" value="1"/>
</dbReference>
<dbReference type="OrthoDB" id="5511415at2"/>
<name>A0A2D0J3D6_XENBU</name>
<evidence type="ECO:0000313" key="2">
    <source>
        <dbReference type="EMBL" id="PHM28721.1"/>
    </source>
</evidence>
<evidence type="ECO:0000313" key="3">
    <source>
        <dbReference type="EMBL" id="QTL38263.1"/>
    </source>
</evidence>
<feature type="domain" description="HTH marR-type" evidence="1">
    <location>
        <begin position="13"/>
        <end position="146"/>
    </location>
</feature>
<dbReference type="GO" id="GO:0003700">
    <property type="term" value="F:DNA-binding transcription factor activity"/>
    <property type="evidence" value="ECO:0007669"/>
    <property type="project" value="InterPro"/>
</dbReference>
<dbReference type="Gene3D" id="1.10.10.10">
    <property type="entry name" value="Winged helix-like DNA-binding domain superfamily/Winged helix DNA-binding domain"/>
    <property type="match status" value="1"/>
</dbReference>
<keyword evidence="5" id="KW-1185">Reference proteome</keyword>
<dbReference type="PANTHER" id="PTHR33164">
    <property type="entry name" value="TRANSCRIPTIONAL REGULATOR, MARR FAMILY"/>
    <property type="match status" value="1"/>
</dbReference>
<dbReference type="GO" id="GO:0006950">
    <property type="term" value="P:response to stress"/>
    <property type="evidence" value="ECO:0007669"/>
    <property type="project" value="TreeGrafter"/>
</dbReference>
<protein>
    <submittedName>
        <fullName evidence="3">MarR family transcriptional regulator</fullName>
    </submittedName>
    <submittedName>
        <fullName evidence="2">Regulator of plasmid mcrB operon</fullName>
    </submittedName>
</protein>
<reference evidence="3 5" key="2">
    <citation type="submission" date="2021-03" db="EMBL/GenBank/DDBJ databases">
        <title>Complete Genome Sequence Data of Xenorhabdus budapestensis strain C72, a Candidate Biological Control Agent, from China.</title>
        <authorList>
            <person name="LI B."/>
            <person name="WANG S."/>
            <person name="QIU D."/>
        </authorList>
    </citation>
    <scope>NUCLEOTIDE SEQUENCE [LARGE SCALE GENOMIC DNA]</scope>
    <source>
        <strain evidence="3 5">C-7-2</strain>
    </source>
</reference>
<dbReference type="SUPFAM" id="SSF46785">
    <property type="entry name" value="Winged helix' DNA-binding domain"/>
    <property type="match status" value="1"/>
</dbReference>
<dbReference type="PANTHER" id="PTHR33164:SF43">
    <property type="entry name" value="HTH-TYPE TRANSCRIPTIONAL REPRESSOR YETL"/>
    <property type="match status" value="1"/>
</dbReference>
<dbReference type="InterPro" id="IPR000835">
    <property type="entry name" value="HTH_MarR-typ"/>
</dbReference>
<evidence type="ECO:0000313" key="4">
    <source>
        <dbReference type="Proteomes" id="UP000225833"/>
    </source>
</evidence>
<dbReference type="InterPro" id="IPR039422">
    <property type="entry name" value="MarR/SlyA-like"/>
</dbReference>
<dbReference type="SMART" id="SM00347">
    <property type="entry name" value="HTH_MARR"/>
    <property type="match status" value="1"/>
</dbReference>
<evidence type="ECO:0000259" key="1">
    <source>
        <dbReference type="PROSITE" id="PS50995"/>
    </source>
</evidence>